<accession>A0A6C0IA62</accession>
<sequence length="340" mass="39941">MELTLDNCEILPWVNENISYSNKDNVYNNVYLHTGTIVTGQWQNSICFCYINDKLKVISNSNSYISIGARKWHSNYNNIYKIYDNLINNYKDILSVDLSTIIDLDNDKYISLLNPFNFSNSGHDLSIVLDNVHYIYNNNIKNILIYKNYKDTNNFKLLNLLLPDDYCFIELDENKIYNIKNLIILPQKIMYINGHQYLIDKLITIIKNKYYNSDLCDKNIVLIKSNRNKNVMLKATQVHCEEMLKTLENNGYLILIPEEMNIFDLCIYLLYAKKIVFSTGSIVYTNHLFFNKNGKLIFINRSENEKPIGRIDSTFKSLTYKNNPLSKEECDNFAEQIINY</sequence>
<protein>
    <recommendedName>
        <fullName evidence="2">Glycosyltransferase family 61 protein</fullName>
    </recommendedName>
</protein>
<evidence type="ECO:0008006" key="2">
    <source>
        <dbReference type="Google" id="ProtNLM"/>
    </source>
</evidence>
<reference evidence="1" key="1">
    <citation type="journal article" date="2020" name="Nature">
        <title>Giant virus diversity and host interactions through global metagenomics.</title>
        <authorList>
            <person name="Schulz F."/>
            <person name="Roux S."/>
            <person name="Paez-Espino D."/>
            <person name="Jungbluth S."/>
            <person name="Walsh D.A."/>
            <person name="Denef V.J."/>
            <person name="McMahon K.D."/>
            <person name="Konstantinidis K.T."/>
            <person name="Eloe-Fadrosh E.A."/>
            <person name="Kyrpides N.C."/>
            <person name="Woyke T."/>
        </authorList>
    </citation>
    <scope>NUCLEOTIDE SEQUENCE</scope>
    <source>
        <strain evidence="1">GVMAG-M-3300023184-53</strain>
    </source>
</reference>
<proteinExistence type="predicted"/>
<name>A0A6C0IA62_9ZZZZ</name>
<dbReference type="EMBL" id="MN740138">
    <property type="protein sequence ID" value="QHT89277.1"/>
    <property type="molecule type" value="Genomic_DNA"/>
</dbReference>
<dbReference type="AlphaFoldDB" id="A0A6C0IA62"/>
<organism evidence="1">
    <name type="scientific">viral metagenome</name>
    <dbReference type="NCBI Taxonomy" id="1070528"/>
    <lineage>
        <taxon>unclassified sequences</taxon>
        <taxon>metagenomes</taxon>
        <taxon>organismal metagenomes</taxon>
    </lineage>
</organism>
<evidence type="ECO:0000313" key="1">
    <source>
        <dbReference type="EMBL" id="QHT89277.1"/>
    </source>
</evidence>